<evidence type="ECO:0000313" key="1">
    <source>
        <dbReference type="EMBL" id="AEG02018.1"/>
    </source>
</evidence>
<dbReference type="RefSeq" id="WP_013820237.1">
    <property type="nucleotide sequence ID" value="NC_015572.1"/>
</dbReference>
<dbReference type="Gene3D" id="1.10.10.1150">
    <property type="entry name" value="Coenzyme PQQ synthesis protein D (PqqD)"/>
    <property type="match status" value="1"/>
</dbReference>
<accession>F9ZW47</accession>
<reference evidence="2" key="3">
    <citation type="submission" date="2011-05" db="EMBL/GenBank/DDBJ databases">
        <title>Complete sequence of Methylomonas methanica MC09.</title>
        <authorList>
            <consortium name="US DOE Joint Genome Institute"/>
            <person name="Lucas S."/>
            <person name="Han J."/>
            <person name="Lapidus A."/>
            <person name="Cheng J.-F."/>
            <person name="Goodwin L."/>
            <person name="Pitluck S."/>
            <person name="Peters L."/>
            <person name="Mikhailova N."/>
            <person name="Teshima H."/>
            <person name="Han C."/>
            <person name="Tapia R."/>
            <person name="Land M."/>
            <person name="Hauser L."/>
            <person name="Kyrpides N."/>
            <person name="Ivanova N."/>
            <person name="Pagani I."/>
            <person name="Stein L."/>
            <person name="Woyke T."/>
        </authorList>
    </citation>
    <scope>NUCLEOTIDE SEQUENCE [LARGE SCALE GENOMIC DNA]</scope>
    <source>
        <strain evidence="2">MC09</strain>
    </source>
</reference>
<keyword evidence="2" id="KW-1185">Reference proteome</keyword>
<evidence type="ECO:0008006" key="3">
    <source>
        <dbReference type="Google" id="ProtNLM"/>
    </source>
</evidence>
<proteinExistence type="predicted"/>
<dbReference type="InterPro" id="IPR008792">
    <property type="entry name" value="PQQD"/>
</dbReference>
<dbReference type="AlphaFoldDB" id="F9ZW47"/>
<dbReference type="Pfam" id="PF05402">
    <property type="entry name" value="PqqD"/>
    <property type="match status" value="1"/>
</dbReference>
<dbReference type="OrthoDB" id="9800554at2"/>
<organism evidence="1 2">
    <name type="scientific">Methylomonas methanica (strain DSM 25384 / MC09)</name>
    <dbReference type="NCBI Taxonomy" id="857087"/>
    <lineage>
        <taxon>Bacteria</taxon>
        <taxon>Pseudomonadati</taxon>
        <taxon>Pseudomonadota</taxon>
        <taxon>Gammaproteobacteria</taxon>
        <taxon>Methylococcales</taxon>
        <taxon>Methylococcaceae</taxon>
        <taxon>Methylomonas</taxon>
    </lineage>
</organism>
<dbReference type="EMBL" id="CP002738">
    <property type="protein sequence ID" value="AEG02018.1"/>
    <property type="molecule type" value="Genomic_DNA"/>
</dbReference>
<dbReference type="HOGENOM" id="CLU_159325_2_0_6"/>
<dbReference type="Proteomes" id="UP000008888">
    <property type="component" value="Chromosome"/>
</dbReference>
<evidence type="ECO:0000313" key="2">
    <source>
        <dbReference type="Proteomes" id="UP000008888"/>
    </source>
</evidence>
<reference evidence="1 2" key="1">
    <citation type="journal article" date="2011" name="J. Bacteriol.">
        <title>Complete Genome Sequence of the Aerobic Marine Methanotroph Methylomonas methanica MC09.</title>
        <authorList>
            <person name="Boden R."/>
            <person name="Cunliffe M."/>
            <person name="Scanlan J."/>
            <person name="Moussard H."/>
            <person name="Kits K.D."/>
            <person name="Klotz M.G."/>
            <person name="Jetten M.S."/>
            <person name="Vuilleumier S."/>
            <person name="Han J."/>
            <person name="Peters L."/>
            <person name="Mikhailova N."/>
            <person name="Teshima H."/>
            <person name="Tapia R."/>
            <person name="Kyrpides N."/>
            <person name="Ivanova N."/>
            <person name="Pagani I."/>
            <person name="Cheng J.F."/>
            <person name="Goodwin L."/>
            <person name="Han C."/>
            <person name="Hauser L."/>
            <person name="Land M.L."/>
            <person name="Lapidus A."/>
            <person name="Lucas S."/>
            <person name="Pitluck S."/>
            <person name="Woyke T."/>
            <person name="Stein L."/>
            <person name="Murrell J.C."/>
        </authorList>
    </citation>
    <scope>NUCLEOTIDE SEQUENCE [LARGE SCALE GENOMIC DNA]</scope>
    <source>
        <strain evidence="1 2">MC09</strain>
    </source>
</reference>
<protein>
    <recommendedName>
        <fullName evidence="3">Coenzyme PQQ synthesis protein D (PqqD)</fullName>
    </recommendedName>
</protein>
<reference key="2">
    <citation type="submission" date="2011-05" db="EMBL/GenBank/DDBJ databases">
        <title>Complete genome sequence of the aerobic marine methanotroph Methylomonas methanica MC09.</title>
        <authorList>
            <person name="Boden R."/>
            <person name="Cunliffe M."/>
            <person name="Scanlan J."/>
            <person name="Moussard H."/>
            <person name="Kits K.D."/>
            <person name="Klotz M."/>
            <person name="Jetten M."/>
            <person name="Vuilleumier S."/>
            <person name="Han J."/>
            <person name="Peters L."/>
            <person name="Mikhailova N."/>
            <person name="Teshima H."/>
            <person name="Tapia R."/>
            <person name="Kyrpides N."/>
            <person name="Ivanova N."/>
            <person name="Pagani I."/>
            <person name="Cheng J.-F."/>
            <person name="Goodwin L."/>
            <person name="Han C."/>
            <person name="Hauser L."/>
            <person name="Land M."/>
            <person name="Lapidus A."/>
            <person name="Lucas S."/>
            <person name="Pitluck S."/>
            <person name="Woyke T."/>
            <person name="Stein L.Y."/>
            <person name="Murrell C."/>
        </authorList>
    </citation>
    <scope>NUCLEOTIDE SEQUENCE</scope>
    <source>
        <strain>MC09</strain>
    </source>
</reference>
<gene>
    <name evidence="1" type="ordered locus">Metme_3657</name>
</gene>
<dbReference type="KEGG" id="mmt:Metme_3657"/>
<dbReference type="STRING" id="857087.Metme_3657"/>
<name>F9ZW47_METMM</name>
<sequence>MKRLCPDSIVVRDSGIVSADIDGMVVLLSVEDGKYYGALDTAAFFWERMANPISIAELCRNASTTYRVDAEACQDEVVSFVEQLLTAGIAQVVDKV</sequence>
<dbReference type="InterPro" id="IPR041881">
    <property type="entry name" value="PqqD_sf"/>
</dbReference>